<proteinExistence type="predicted"/>
<feature type="transmembrane region" description="Helical" evidence="5">
    <location>
        <begin position="94"/>
        <end position="118"/>
    </location>
</feature>
<sequence>MTTTIRNNVSEILRCLRPSNEARNPLLSRPSWITSPQSLFQAARDMSLSDLWRTRFITVASNVLEFGWVVVVYLMSELIIWGLSRALAPVHLEFFSSIFGMALTFCFMAAAYFCFADVDGVYRRHIKSKVDFINVHLGLGFPIPLVMLNQSDILSGRDIGCVIGNFVITNLASWAMVFALSLLVMSCVARMTGQVPDDFCLPQPMTETPPRIETSWLSDSTLDQGQQRIFGRREKVANPPTTGRDEATLVTVSQRSSVVSKDPVQVSQVWHFWTSNFPLIASSLAVFVIGAPVAAATNDDRILDGCVLWFVWVLTLRLQRALKASQLCTDMPKLKNTIVTLMNPVLFTTLFMTAYTRAKAGAYGIGSIDKVLRDFSGETPLYVLWTSVATGTPLSDGRSPWFGAGDAALSILECGILIWGFKLYECQRQLFSLAGFLTIILATTAAAGNVFLSVLGGGFTTLALAKPAMEALGGNLGVNAALVVSNGILGQLCYPFVLDKLGVRREGGVSRSSINISDSDGRASRLSLKPLLRTAQKDLPSGDDPFTISAGITVGINGAAMGVSYLYETRSRAAPYAALAMTVSGVMTVVFTTVEPFKGAVLGLAN</sequence>
<feature type="transmembrane region" description="Helical" evidence="5">
    <location>
        <begin position="546"/>
        <end position="567"/>
    </location>
</feature>
<feature type="transmembrane region" description="Helical" evidence="5">
    <location>
        <begin position="56"/>
        <end position="74"/>
    </location>
</feature>
<dbReference type="OrthoDB" id="2502820at2759"/>
<comment type="caution">
    <text evidence="6">The sequence shown here is derived from an EMBL/GenBank/DDBJ whole genome shotgun (WGS) entry which is preliminary data.</text>
</comment>
<keyword evidence="2 5" id="KW-0812">Transmembrane</keyword>
<keyword evidence="3 5" id="KW-1133">Transmembrane helix</keyword>
<evidence type="ECO:0000256" key="2">
    <source>
        <dbReference type="ARBA" id="ARBA00022692"/>
    </source>
</evidence>
<evidence type="ECO:0000256" key="3">
    <source>
        <dbReference type="ARBA" id="ARBA00022989"/>
    </source>
</evidence>
<feature type="transmembrane region" description="Helical" evidence="5">
    <location>
        <begin position="433"/>
        <end position="456"/>
    </location>
</feature>
<evidence type="ECO:0000313" key="6">
    <source>
        <dbReference type="EMBL" id="KAH7267695.1"/>
    </source>
</evidence>
<feature type="transmembrane region" description="Helical" evidence="5">
    <location>
        <begin position="573"/>
        <end position="594"/>
    </location>
</feature>
<evidence type="ECO:0000256" key="4">
    <source>
        <dbReference type="ARBA" id="ARBA00023136"/>
    </source>
</evidence>
<dbReference type="PANTHER" id="PTHR30249:SF0">
    <property type="entry name" value="PLASTIDAL GLYCOLATE_GLYCERATE TRANSLOCATOR 1, CHLOROPLASTIC"/>
    <property type="match status" value="1"/>
</dbReference>
<evidence type="ECO:0000256" key="1">
    <source>
        <dbReference type="ARBA" id="ARBA00004141"/>
    </source>
</evidence>
<keyword evidence="4 5" id="KW-0472">Membrane</keyword>
<dbReference type="RefSeq" id="XP_046055514.1">
    <property type="nucleotide sequence ID" value="XM_046195033.1"/>
</dbReference>
<dbReference type="PANTHER" id="PTHR30249">
    <property type="entry name" value="PUTATIVE SEROTONIN TRANSPORTER"/>
    <property type="match status" value="1"/>
</dbReference>
<evidence type="ECO:0008006" key="8">
    <source>
        <dbReference type="Google" id="ProtNLM"/>
    </source>
</evidence>
<feature type="transmembrane region" description="Helical" evidence="5">
    <location>
        <begin position="130"/>
        <end position="150"/>
    </location>
</feature>
<dbReference type="GO" id="GO:0016020">
    <property type="term" value="C:membrane"/>
    <property type="evidence" value="ECO:0007669"/>
    <property type="project" value="UniProtKB-SubCell"/>
</dbReference>
<feature type="transmembrane region" description="Helical" evidence="5">
    <location>
        <begin position="162"/>
        <end position="184"/>
    </location>
</feature>
<gene>
    <name evidence="6" type="ORF">BKA55DRAFT_590038</name>
</gene>
<accession>A0A9P9KSN3</accession>
<evidence type="ECO:0000313" key="7">
    <source>
        <dbReference type="Proteomes" id="UP000720189"/>
    </source>
</evidence>
<feature type="transmembrane region" description="Helical" evidence="5">
    <location>
        <begin position="401"/>
        <end position="421"/>
    </location>
</feature>
<protein>
    <recommendedName>
        <fullName evidence="8">LrgB-like protein</fullName>
    </recommendedName>
</protein>
<comment type="subcellular location">
    <subcellularLocation>
        <location evidence="1">Membrane</location>
        <topology evidence="1">Multi-pass membrane protein</topology>
    </subcellularLocation>
</comment>
<dbReference type="GeneID" id="70224987"/>
<dbReference type="Proteomes" id="UP000720189">
    <property type="component" value="Unassembled WGS sequence"/>
</dbReference>
<feature type="transmembrane region" description="Helical" evidence="5">
    <location>
        <begin position="277"/>
        <end position="296"/>
    </location>
</feature>
<feature type="transmembrane region" description="Helical" evidence="5">
    <location>
        <begin position="338"/>
        <end position="355"/>
    </location>
</feature>
<name>A0A9P9KSN3_FUSRE</name>
<reference evidence="6" key="1">
    <citation type="journal article" date="2021" name="Nat. Commun.">
        <title>Genetic determinants of endophytism in the Arabidopsis root mycobiome.</title>
        <authorList>
            <person name="Mesny F."/>
            <person name="Miyauchi S."/>
            <person name="Thiergart T."/>
            <person name="Pickel B."/>
            <person name="Atanasova L."/>
            <person name="Karlsson M."/>
            <person name="Huettel B."/>
            <person name="Barry K.W."/>
            <person name="Haridas S."/>
            <person name="Chen C."/>
            <person name="Bauer D."/>
            <person name="Andreopoulos W."/>
            <person name="Pangilinan J."/>
            <person name="LaButti K."/>
            <person name="Riley R."/>
            <person name="Lipzen A."/>
            <person name="Clum A."/>
            <person name="Drula E."/>
            <person name="Henrissat B."/>
            <person name="Kohler A."/>
            <person name="Grigoriev I.V."/>
            <person name="Martin F.M."/>
            <person name="Hacquard S."/>
        </authorList>
    </citation>
    <scope>NUCLEOTIDE SEQUENCE</scope>
    <source>
        <strain evidence="6">MPI-CAGE-AT-0023</strain>
    </source>
</reference>
<keyword evidence="7" id="KW-1185">Reference proteome</keyword>
<dbReference type="InterPro" id="IPR007300">
    <property type="entry name" value="CidB/LrgB"/>
</dbReference>
<dbReference type="EMBL" id="JAGMUX010000002">
    <property type="protein sequence ID" value="KAH7267695.1"/>
    <property type="molecule type" value="Genomic_DNA"/>
</dbReference>
<dbReference type="AlphaFoldDB" id="A0A9P9KSN3"/>
<organism evidence="6 7">
    <name type="scientific">Fusarium redolens</name>
    <dbReference type="NCBI Taxonomy" id="48865"/>
    <lineage>
        <taxon>Eukaryota</taxon>
        <taxon>Fungi</taxon>
        <taxon>Dikarya</taxon>
        <taxon>Ascomycota</taxon>
        <taxon>Pezizomycotina</taxon>
        <taxon>Sordariomycetes</taxon>
        <taxon>Hypocreomycetidae</taxon>
        <taxon>Hypocreales</taxon>
        <taxon>Nectriaceae</taxon>
        <taxon>Fusarium</taxon>
        <taxon>Fusarium redolens species complex</taxon>
    </lineage>
</organism>
<evidence type="ECO:0000256" key="5">
    <source>
        <dbReference type="SAM" id="Phobius"/>
    </source>
</evidence>
<feature type="transmembrane region" description="Helical" evidence="5">
    <location>
        <begin position="302"/>
        <end position="318"/>
    </location>
</feature>